<dbReference type="GO" id="GO:0005886">
    <property type="term" value="C:plasma membrane"/>
    <property type="evidence" value="ECO:0007669"/>
    <property type="project" value="TreeGrafter"/>
</dbReference>
<dbReference type="Proteomes" id="UP000824156">
    <property type="component" value="Unassembled WGS sequence"/>
</dbReference>
<dbReference type="AlphaFoldDB" id="A0A9D1W6W2"/>
<dbReference type="InterPro" id="IPR005642">
    <property type="entry name" value="LysO"/>
</dbReference>
<reference evidence="2" key="1">
    <citation type="journal article" date="2021" name="PeerJ">
        <title>Extensive microbial diversity within the chicken gut microbiome revealed by metagenomics and culture.</title>
        <authorList>
            <person name="Gilroy R."/>
            <person name="Ravi A."/>
            <person name="Getino M."/>
            <person name="Pursley I."/>
            <person name="Horton D.L."/>
            <person name="Alikhan N.F."/>
            <person name="Baker D."/>
            <person name="Gharbi K."/>
            <person name="Hall N."/>
            <person name="Watson M."/>
            <person name="Adriaenssens E.M."/>
            <person name="Foster-Nyarko E."/>
            <person name="Jarju S."/>
            <person name="Secka A."/>
            <person name="Antonio M."/>
            <person name="Oren A."/>
            <person name="Chaudhuri R.R."/>
            <person name="La Ragione R."/>
            <person name="Hildebrand F."/>
            <person name="Pallen M.J."/>
        </authorList>
    </citation>
    <scope>NUCLEOTIDE SEQUENCE</scope>
    <source>
        <strain evidence="2">1719</strain>
    </source>
</reference>
<organism evidence="2 3">
    <name type="scientific">Candidatus Sphingobacterium stercoripullorum</name>
    <dbReference type="NCBI Taxonomy" id="2838759"/>
    <lineage>
        <taxon>Bacteria</taxon>
        <taxon>Pseudomonadati</taxon>
        <taxon>Bacteroidota</taxon>
        <taxon>Sphingobacteriia</taxon>
        <taxon>Sphingobacteriales</taxon>
        <taxon>Sphingobacteriaceae</taxon>
        <taxon>Sphingobacterium</taxon>
    </lineage>
</organism>
<evidence type="ECO:0000313" key="2">
    <source>
        <dbReference type="EMBL" id="HIX53796.1"/>
    </source>
</evidence>
<comment type="caution">
    <text evidence="2">The sequence shown here is derived from an EMBL/GenBank/DDBJ whole genome shotgun (WGS) entry which is preliminary data.</text>
</comment>
<gene>
    <name evidence="2" type="ORF">H9853_02120</name>
</gene>
<feature type="transmembrane region" description="Helical" evidence="1">
    <location>
        <begin position="63"/>
        <end position="87"/>
    </location>
</feature>
<keyword evidence="1" id="KW-1133">Transmembrane helix</keyword>
<feature type="transmembrane region" description="Helical" evidence="1">
    <location>
        <begin position="30"/>
        <end position="51"/>
    </location>
</feature>
<keyword evidence="1" id="KW-0812">Transmembrane</keyword>
<sequence length="142" mass="15187">MKGSLIIVGFFLLGLLVGNLDFVPKELYSSHVGMVVLCVLMFLVGISLGTSKGLWKSIKETKAVVLLVPGATIVGTLVGTAIIGLFLKDWTIYETMAVGSGFGYYSLSSVFISEYKGASLGTIALISNRANAFTFKNSKKQH</sequence>
<dbReference type="PANTHER" id="PTHR35804">
    <property type="entry name" value="LYSINE EXPORTER LYSO"/>
    <property type="match status" value="1"/>
</dbReference>
<name>A0A9D1W6W2_9SPHI</name>
<proteinExistence type="predicted"/>
<dbReference type="PANTHER" id="PTHR35804:SF1">
    <property type="entry name" value="LYSINE EXPORTER LYSO"/>
    <property type="match status" value="1"/>
</dbReference>
<dbReference type="EMBL" id="DXEZ01000060">
    <property type="protein sequence ID" value="HIX53796.1"/>
    <property type="molecule type" value="Genomic_DNA"/>
</dbReference>
<reference evidence="2" key="2">
    <citation type="submission" date="2021-04" db="EMBL/GenBank/DDBJ databases">
        <authorList>
            <person name="Gilroy R."/>
        </authorList>
    </citation>
    <scope>NUCLEOTIDE SEQUENCE</scope>
    <source>
        <strain evidence="2">1719</strain>
    </source>
</reference>
<evidence type="ECO:0000256" key="1">
    <source>
        <dbReference type="SAM" id="Phobius"/>
    </source>
</evidence>
<keyword evidence="1" id="KW-0472">Membrane</keyword>
<evidence type="ECO:0000313" key="3">
    <source>
        <dbReference type="Proteomes" id="UP000824156"/>
    </source>
</evidence>
<dbReference type="Pfam" id="PF03956">
    <property type="entry name" value="Lys_export"/>
    <property type="match status" value="1"/>
</dbReference>
<accession>A0A9D1W6W2</accession>
<protein>
    <submittedName>
        <fullName evidence="2">Lysine exporter LysO family protein</fullName>
    </submittedName>
</protein>
<dbReference type="GO" id="GO:0015661">
    <property type="term" value="F:L-lysine efflux transmembrane transporter activity"/>
    <property type="evidence" value="ECO:0007669"/>
    <property type="project" value="InterPro"/>
</dbReference>